<organism evidence="1 2">
    <name type="scientific">Nakamurella leprariae</name>
    <dbReference type="NCBI Taxonomy" id="2803911"/>
    <lineage>
        <taxon>Bacteria</taxon>
        <taxon>Bacillati</taxon>
        <taxon>Actinomycetota</taxon>
        <taxon>Actinomycetes</taxon>
        <taxon>Nakamurellales</taxon>
        <taxon>Nakamurellaceae</taxon>
        <taxon>Nakamurella</taxon>
    </lineage>
</organism>
<dbReference type="PANTHER" id="PTHR42877:SF4">
    <property type="entry name" value="FAD_NAD(P)-BINDING DOMAIN-CONTAINING PROTEIN-RELATED"/>
    <property type="match status" value="1"/>
</dbReference>
<dbReference type="Proteomes" id="UP000663792">
    <property type="component" value="Unassembled WGS sequence"/>
</dbReference>
<proteinExistence type="predicted"/>
<keyword evidence="2" id="KW-1185">Reference proteome</keyword>
<name>A0A938YDW2_9ACTN</name>
<evidence type="ECO:0000313" key="1">
    <source>
        <dbReference type="EMBL" id="MBM9467773.1"/>
    </source>
</evidence>
<reference evidence="1" key="1">
    <citation type="submission" date="2021-01" db="EMBL/GenBank/DDBJ databases">
        <title>YIM 132084 draft genome.</title>
        <authorList>
            <person name="An D."/>
        </authorList>
    </citation>
    <scope>NUCLEOTIDE SEQUENCE</scope>
    <source>
        <strain evidence="1">YIM 132084</strain>
    </source>
</reference>
<dbReference type="SUPFAM" id="SSF51905">
    <property type="entry name" value="FAD/NAD(P)-binding domain"/>
    <property type="match status" value="1"/>
</dbReference>
<accession>A0A938YDW2</accession>
<dbReference type="PANTHER" id="PTHR42877">
    <property type="entry name" value="L-ORNITHINE N(5)-MONOOXYGENASE-RELATED"/>
    <property type="match status" value="1"/>
</dbReference>
<evidence type="ECO:0000313" key="2">
    <source>
        <dbReference type="Proteomes" id="UP000663792"/>
    </source>
</evidence>
<dbReference type="Gene3D" id="3.50.50.60">
    <property type="entry name" value="FAD/NAD(P)-binding domain"/>
    <property type="match status" value="2"/>
</dbReference>
<dbReference type="InterPro" id="IPR036188">
    <property type="entry name" value="FAD/NAD-bd_sf"/>
</dbReference>
<dbReference type="AlphaFoldDB" id="A0A938YDW2"/>
<dbReference type="InterPro" id="IPR051209">
    <property type="entry name" value="FAD-bind_Monooxygenase_sf"/>
</dbReference>
<gene>
    <name evidence="1" type="ORF">JL106_10820</name>
</gene>
<sequence length="499" mass="54119">MNESITVETVVIGAGFGGLAAAHDLLAGGRTDFLVLEQATSVGGVWRENVYPNAACDVPSHLYSLSFAQSPDWSSSYASQAEILAYTERVVDDLGIRDRILFGTGLVAARWDEHVGQWGLETSRGARITCRFLISAIGTLNQPLVPDLPGMDEFTGTIVHTARWDPALDLRGKRVAVVGAGASAIQVVPHAVERADAVLVAIRTPPHVMPKPEEHYDERAKQRFREHPELLLALRQEQVEYWNRSTHAQAVMDEAFLSAAEAVWRQHMESAVHDAELRRILTPTSRFGCRRPVVSNAFYPALADPRTTVFDSAIARLTPTGVVSERGQEWAADVVVLATGFRATEMLSSVEFAGTDGTLAEHWQDDGPRAYKGTLVPGFPNLFLVTGPNTQASGSIIGVIEAQTGWIARLLDETDARGAAAVGVTTAGLARFEERLAALMSRSVWEVGGCESWYRLGGTGRVVTKWPGSLAEFEAVLAEPVTEDLEFTGVRAPQLAARP</sequence>
<comment type="caution">
    <text evidence="1">The sequence shown here is derived from an EMBL/GenBank/DDBJ whole genome shotgun (WGS) entry which is preliminary data.</text>
</comment>
<dbReference type="Pfam" id="PF13738">
    <property type="entry name" value="Pyr_redox_3"/>
    <property type="match status" value="1"/>
</dbReference>
<dbReference type="EMBL" id="JAERWK010000012">
    <property type="protein sequence ID" value="MBM9467773.1"/>
    <property type="molecule type" value="Genomic_DNA"/>
</dbReference>
<dbReference type="RefSeq" id="WP_205260704.1">
    <property type="nucleotide sequence ID" value="NZ_JAERWK010000012.1"/>
</dbReference>
<protein>
    <submittedName>
        <fullName evidence="1">NAD(P)/FAD-dependent oxidoreductase</fullName>
    </submittedName>
</protein>